<evidence type="ECO:0000313" key="1">
    <source>
        <dbReference type="EMBL" id="SDE34878.1"/>
    </source>
</evidence>
<keyword evidence="2" id="KW-1185">Reference proteome</keyword>
<name>A0A1G7C6D6_9SPHI</name>
<sequence length="184" mass="21092">MLSKTRKLFVSDLLKFDDFSSLKSEVKVILESLNKELRAVDSKLACLDQQIKFATRSSIDIFRSFDDLDFGDKKQLLGFFPVRDIDLENRTVSLYTSNALYKVLSRKKNISIADIDYRLPHKTNFLERKVSSSRAVRILANQGIQVDEGQASVVLNLMYVLAKTYRGSGQSKCRESLRENRTLK</sequence>
<dbReference type="EMBL" id="FMZH01000018">
    <property type="protein sequence ID" value="SDE34878.1"/>
    <property type="molecule type" value="Genomic_DNA"/>
</dbReference>
<dbReference type="Proteomes" id="UP000199455">
    <property type="component" value="Unassembled WGS sequence"/>
</dbReference>
<protein>
    <submittedName>
        <fullName evidence="1">Uncharacterized protein</fullName>
    </submittedName>
</protein>
<proteinExistence type="predicted"/>
<evidence type="ECO:0000313" key="2">
    <source>
        <dbReference type="Proteomes" id="UP000199455"/>
    </source>
</evidence>
<reference evidence="2" key="1">
    <citation type="submission" date="2016-10" db="EMBL/GenBank/DDBJ databases">
        <authorList>
            <person name="Varghese N."/>
            <person name="Submissions S."/>
        </authorList>
    </citation>
    <scope>NUCLEOTIDE SEQUENCE [LARGE SCALE GENOMIC DNA]</scope>
    <source>
        <strain evidence="2">DSM 18609</strain>
    </source>
</reference>
<dbReference type="AlphaFoldDB" id="A0A1G7C6D6"/>
<dbReference type="STRING" id="390242.SAMN04488024_1188"/>
<accession>A0A1G7C6D6</accession>
<organism evidence="1 2">
    <name type="scientific">Pedobacter soli</name>
    <dbReference type="NCBI Taxonomy" id="390242"/>
    <lineage>
        <taxon>Bacteria</taxon>
        <taxon>Pseudomonadati</taxon>
        <taxon>Bacteroidota</taxon>
        <taxon>Sphingobacteriia</taxon>
        <taxon>Sphingobacteriales</taxon>
        <taxon>Sphingobacteriaceae</taxon>
        <taxon>Pedobacter</taxon>
    </lineage>
</organism>
<gene>
    <name evidence="1" type="ORF">SAMN04488024_1188</name>
</gene>